<reference evidence="13 14" key="1">
    <citation type="submission" date="2019-03" db="EMBL/GenBank/DDBJ databases">
        <title>Genomic Encyclopedia of Type Strains, Phase IV (KMG-IV): sequencing the most valuable type-strain genomes for metagenomic binning, comparative biology and taxonomic classification.</title>
        <authorList>
            <person name="Goeker M."/>
        </authorList>
    </citation>
    <scope>NUCLEOTIDE SEQUENCE [LARGE SCALE GENOMIC DNA]</scope>
    <source>
        <strain evidence="13 14">DSM 46831</strain>
    </source>
</reference>
<dbReference type="Proteomes" id="UP000294746">
    <property type="component" value="Unassembled WGS sequence"/>
</dbReference>
<name>A0A4R2RTX8_9BACL</name>
<evidence type="ECO:0000256" key="2">
    <source>
        <dbReference type="ARBA" id="ARBA00001089"/>
    </source>
</evidence>
<dbReference type="GO" id="GO:0103068">
    <property type="term" value="F:leukotriene C4 gamma-glutamyl transferase activity"/>
    <property type="evidence" value="ECO:0007669"/>
    <property type="project" value="UniProtKB-EC"/>
</dbReference>
<evidence type="ECO:0000256" key="9">
    <source>
        <dbReference type="PIRSR" id="PIRSR600101-1"/>
    </source>
</evidence>
<dbReference type="GO" id="GO:0036374">
    <property type="term" value="F:glutathione hydrolase activity"/>
    <property type="evidence" value="ECO:0007669"/>
    <property type="project" value="UniProtKB-UniRule"/>
</dbReference>
<dbReference type="Gene3D" id="3.60.20.40">
    <property type="match status" value="1"/>
</dbReference>
<dbReference type="GO" id="GO:0006751">
    <property type="term" value="P:glutathione catabolic process"/>
    <property type="evidence" value="ECO:0007669"/>
    <property type="project" value="UniProtKB-UniRule"/>
</dbReference>
<dbReference type="SUPFAM" id="SSF56235">
    <property type="entry name" value="N-terminal nucleophile aminohydrolases (Ntn hydrolases)"/>
    <property type="match status" value="1"/>
</dbReference>
<evidence type="ECO:0000256" key="8">
    <source>
        <dbReference type="ARBA" id="ARBA00047417"/>
    </source>
</evidence>
<comment type="catalytic activity">
    <reaction evidence="8 11">
        <text>an N-terminal (5-L-glutamyl)-[peptide] + an alpha-amino acid = 5-L-glutamyl amino acid + an N-terminal L-alpha-aminoacyl-[peptide]</text>
        <dbReference type="Rhea" id="RHEA:23904"/>
        <dbReference type="Rhea" id="RHEA-COMP:9780"/>
        <dbReference type="Rhea" id="RHEA-COMP:9795"/>
        <dbReference type="ChEBI" id="CHEBI:77644"/>
        <dbReference type="ChEBI" id="CHEBI:78597"/>
        <dbReference type="ChEBI" id="CHEBI:78599"/>
        <dbReference type="ChEBI" id="CHEBI:78608"/>
        <dbReference type="EC" id="2.3.2.2"/>
    </reaction>
</comment>
<dbReference type="NCBIfam" id="TIGR00066">
    <property type="entry name" value="g_glut_trans"/>
    <property type="match status" value="1"/>
</dbReference>
<dbReference type="Gene3D" id="1.10.246.130">
    <property type="match status" value="1"/>
</dbReference>
<dbReference type="PRINTS" id="PR01210">
    <property type="entry name" value="GGTRANSPTASE"/>
</dbReference>
<keyword evidence="4 11" id="KW-0808">Transferase</keyword>
<comment type="caution">
    <text evidence="13">The sequence shown here is derived from an EMBL/GenBank/DDBJ whole genome shotgun (WGS) entry which is preliminary data.</text>
</comment>
<dbReference type="PANTHER" id="PTHR43199:SF1">
    <property type="entry name" value="GLUTATHIONE HYDROLASE PROENZYME"/>
    <property type="match status" value="1"/>
</dbReference>
<dbReference type="PANTHER" id="PTHR43199">
    <property type="entry name" value="GLUTATHIONE HYDROLASE"/>
    <property type="match status" value="1"/>
</dbReference>
<sequence>MNNRTFHIILSTIIIGGLITSYFFQKNSSQKADLEHSPTNEKSSKYGVAAAHPEAVNAGMKVLEQGGNAVDAAIAVSYALGVVEPFGSGIGGGGTMLVHPNSTKKSPTIIDYREISPHEGETPADGIGVPGFVRGMELSHSQFGSMPMEKLIQPSIELAEKGFEATTILSNRLRDAQHRLNVAKLPHFFPNRTPVQSKQLIQQEELATTLKLIQQKGSSAFYSGDIAQSISQASKGVTLSDLTQYQADTKKPLKVKYQGYEMLTSPPAGGGIMLAQSLLMSEDVNVQKSSDLSADQIHLLGEIQKRVNTSRAKFLGDPKYSSIPMGDMTDKKYMMDLIQDINPNRLTTSYKSIVDSLADQEEHDNTTHFVIVDKSGMMVSSTNTLSNFFGSGVYTHGFFLNNQLKNFSINKASPNRGTPGKRPLSYTAPTIFAKDGQPVIGIGSAGGKRITPILTEVITRLIQYKQPMQQAIDQPRFLVEGNRIYVEQPLPEDVQNTLHQKGYTVRVKPPGLFYGGVQGIQVNHSKNTIEGGFDARRDGAFRASGS</sequence>
<organism evidence="13 14">
    <name type="scientific">Baia soyae</name>
    <dbReference type="NCBI Taxonomy" id="1544746"/>
    <lineage>
        <taxon>Bacteria</taxon>
        <taxon>Bacillati</taxon>
        <taxon>Bacillota</taxon>
        <taxon>Bacilli</taxon>
        <taxon>Bacillales</taxon>
        <taxon>Thermoactinomycetaceae</taxon>
        <taxon>Baia</taxon>
    </lineage>
</organism>
<keyword evidence="12" id="KW-0812">Transmembrane</keyword>
<dbReference type="InterPro" id="IPR051792">
    <property type="entry name" value="GGT_bact"/>
</dbReference>
<feature type="binding site" evidence="10">
    <location>
        <position position="113"/>
    </location>
    <ligand>
        <name>L-glutamate</name>
        <dbReference type="ChEBI" id="CHEBI:29985"/>
    </ligand>
</feature>
<comment type="PTM">
    <text evidence="11">Cleaved by autocatalysis into a large and a small subunit.</text>
</comment>
<dbReference type="EMBL" id="SLXV01000027">
    <property type="protein sequence ID" value="TCP66067.1"/>
    <property type="molecule type" value="Genomic_DNA"/>
</dbReference>
<dbReference type="GO" id="GO:0006750">
    <property type="term" value="P:glutathione biosynthetic process"/>
    <property type="evidence" value="ECO:0007669"/>
    <property type="project" value="UniProtKB-KW"/>
</dbReference>
<keyword evidence="11" id="KW-0317">Glutathione biosynthesis</keyword>
<comment type="subunit">
    <text evidence="11">This enzyme consists of two polypeptide chains, which are synthesized in precursor form from a single polypeptide.</text>
</comment>
<evidence type="ECO:0000256" key="6">
    <source>
        <dbReference type="ARBA" id="ARBA00023145"/>
    </source>
</evidence>
<evidence type="ECO:0000313" key="13">
    <source>
        <dbReference type="EMBL" id="TCP66067.1"/>
    </source>
</evidence>
<keyword evidence="14" id="KW-1185">Reference proteome</keyword>
<dbReference type="RefSeq" id="WP_131849156.1">
    <property type="nucleotide sequence ID" value="NZ_SLXV01000027.1"/>
</dbReference>
<keyword evidence="6 11" id="KW-0865">Zymogen</keyword>
<keyword evidence="7 11" id="KW-0012">Acyltransferase</keyword>
<feature type="binding site" evidence="10">
    <location>
        <position position="447"/>
    </location>
    <ligand>
        <name>L-glutamate</name>
        <dbReference type="ChEBI" id="CHEBI:29985"/>
    </ligand>
</feature>
<keyword evidence="12" id="KW-1133">Transmembrane helix</keyword>
<comment type="similarity">
    <text evidence="3 11">Belongs to the gamma-glutamyltransferase family.</text>
</comment>
<feature type="transmembrane region" description="Helical" evidence="12">
    <location>
        <begin position="6"/>
        <end position="24"/>
    </location>
</feature>
<evidence type="ECO:0000256" key="5">
    <source>
        <dbReference type="ARBA" id="ARBA00022801"/>
    </source>
</evidence>
<protein>
    <recommendedName>
        <fullName evidence="11">Glutathione hydrolase proenzyme</fullName>
        <ecNumber evidence="11">2.3.2.2</ecNumber>
        <ecNumber evidence="11">3.4.19.13</ecNumber>
    </recommendedName>
    <component>
        <recommendedName>
            <fullName evidence="11">Glutathione hydrolase large chain</fullName>
        </recommendedName>
    </component>
    <component>
        <recommendedName>
            <fullName evidence="11">Glutathione hydrolase small chain</fullName>
        </recommendedName>
    </component>
</protein>
<evidence type="ECO:0000256" key="4">
    <source>
        <dbReference type="ARBA" id="ARBA00022679"/>
    </source>
</evidence>
<dbReference type="InterPro" id="IPR029055">
    <property type="entry name" value="Ntn_hydrolases_N"/>
</dbReference>
<dbReference type="OrthoDB" id="9781342at2"/>
<evidence type="ECO:0000256" key="11">
    <source>
        <dbReference type="RuleBase" id="RU368036"/>
    </source>
</evidence>
<dbReference type="EC" id="3.4.19.13" evidence="11"/>
<dbReference type="AlphaFoldDB" id="A0A4R2RTX8"/>
<dbReference type="InterPro" id="IPR043138">
    <property type="entry name" value="GGT_lsub"/>
</dbReference>
<evidence type="ECO:0000256" key="3">
    <source>
        <dbReference type="ARBA" id="ARBA00009381"/>
    </source>
</evidence>
<feature type="active site" description="Nucleophile" evidence="9">
    <location>
        <position position="366"/>
    </location>
</feature>
<accession>A0A4R2RTX8</accession>
<evidence type="ECO:0000313" key="14">
    <source>
        <dbReference type="Proteomes" id="UP000294746"/>
    </source>
</evidence>
<comment type="pathway">
    <text evidence="11">Sulfur metabolism; glutathione metabolism.</text>
</comment>
<dbReference type="InterPro" id="IPR043137">
    <property type="entry name" value="GGT_ssub_C"/>
</dbReference>
<evidence type="ECO:0000256" key="10">
    <source>
        <dbReference type="PIRSR" id="PIRSR600101-2"/>
    </source>
</evidence>
<comment type="catalytic activity">
    <reaction evidence="2 11">
        <text>glutathione + H2O = L-cysteinylglycine + L-glutamate</text>
        <dbReference type="Rhea" id="RHEA:28807"/>
        <dbReference type="ChEBI" id="CHEBI:15377"/>
        <dbReference type="ChEBI" id="CHEBI:29985"/>
        <dbReference type="ChEBI" id="CHEBI:57925"/>
        <dbReference type="ChEBI" id="CHEBI:61694"/>
        <dbReference type="EC" id="3.4.19.13"/>
    </reaction>
</comment>
<keyword evidence="12" id="KW-0472">Membrane</keyword>
<keyword evidence="5 11" id="KW-0378">Hydrolase</keyword>
<comment type="catalytic activity">
    <reaction evidence="1 11">
        <text>an S-substituted glutathione + H2O = an S-substituted L-cysteinylglycine + L-glutamate</text>
        <dbReference type="Rhea" id="RHEA:59468"/>
        <dbReference type="ChEBI" id="CHEBI:15377"/>
        <dbReference type="ChEBI" id="CHEBI:29985"/>
        <dbReference type="ChEBI" id="CHEBI:90779"/>
        <dbReference type="ChEBI" id="CHEBI:143103"/>
        <dbReference type="EC" id="3.4.19.13"/>
    </reaction>
</comment>
<evidence type="ECO:0000256" key="7">
    <source>
        <dbReference type="ARBA" id="ARBA00023315"/>
    </source>
</evidence>
<evidence type="ECO:0000256" key="1">
    <source>
        <dbReference type="ARBA" id="ARBA00001049"/>
    </source>
</evidence>
<dbReference type="Pfam" id="PF01019">
    <property type="entry name" value="G_glu_transpept"/>
    <property type="match status" value="1"/>
</dbReference>
<dbReference type="InterPro" id="IPR000101">
    <property type="entry name" value="GGT_peptidase"/>
</dbReference>
<dbReference type="UniPathway" id="UPA00204"/>
<proteinExistence type="inferred from homology"/>
<evidence type="ECO:0000256" key="12">
    <source>
        <dbReference type="SAM" id="Phobius"/>
    </source>
</evidence>
<dbReference type="EC" id="2.3.2.2" evidence="11"/>
<gene>
    <name evidence="13" type="ORF">EDD57_1272</name>
</gene>